<gene>
    <name evidence="2" type="ORF">LQ327_18655</name>
</gene>
<dbReference type="InterPro" id="IPR023286">
    <property type="entry name" value="ABATE_dom_sf"/>
</dbReference>
<dbReference type="PANTHER" id="PTHR35525">
    <property type="entry name" value="BLL6575 PROTEIN"/>
    <property type="match status" value="1"/>
</dbReference>
<dbReference type="InterPro" id="IPR010852">
    <property type="entry name" value="ABATE"/>
</dbReference>
<dbReference type="Pfam" id="PF11706">
    <property type="entry name" value="zf-CGNR"/>
    <property type="match status" value="1"/>
</dbReference>
<accession>A0ABS8PB84</accession>
<sequence length="201" mass="21255">MDEQAPEHPFVFLGGDVALDFVNTVLVDGGAPVDRLPAPADLAGWVAASGLGEEFGVPDRIAPTVHATAIALRGALKAGFDAVVTGEPVPDEAVASLNAVLRTGPGSELRGLPGDDLRLRPAVDLTADATALPWLLADAGARLLVGDRARLLRRCANHDTCVLMFLDTSRSHTRRWCSMDLCGNRSKVAAHGARARRRQQP</sequence>
<dbReference type="Gene3D" id="1.10.3300.10">
    <property type="entry name" value="Jann2411-like domain"/>
    <property type="match status" value="1"/>
</dbReference>
<evidence type="ECO:0000313" key="2">
    <source>
        <dbReference type="EMBL" id="MCD2195394.1"/>
    </source>
</evidence>
<feature type="domain" description="Zinc finger CGNR" evidence="1">
    <location>
        <begin position="152"/>
        <end position="194"/>
    </location>
</feature>
<evidence type="ECO:0000313" key="3">
    <source>
        <dbReference type="Proteomes" id="UP001199469"/>
    </source>
</evidence>
<organism evidence="2 3">
    <name type="scientific">Actinomycetospora endophytica</name>
    <dbReference type="NCBI Taxonomy" id="2291215"/>
    <lineage>
        <taxon>Bacteria</taxon>
        <taxon>Bacillati</taxon>
        <taxon>Actinomycetota</taxon>
        <taxon>Actinomycetes</taxon>
        <taxon>Pseudonocardiales</taxon>
        <taxon>Pseudonocardiaceae</taxon>
        <taxon>Actinomycetospora</taxon>
    </lineage>
</organism>
<dbReference type="Pfam" id="PF07336">
    <property type="entry name" value="ABATE"/>
    <property type="match status" value="1"/>
</dbReference>
<name>A0ABS8PB84_9PSEU</name>
<dbReference type="EMBL" id="JAJNDB010000004">
    <property type="protein sequence ID" value="MCD2195394.1"/>
    <property type="molecule type" value="Genomic_DNA"/>
</dbReference>
<evidence type="ECO:0000259" key="1">
    <source>
        <dbReference type="Pfam" id="PF11706"/>
    </source>
</evidence>
<dbReference type="SUPFAM" id="SSF160904">
    <property type="entry name" value="Jann2411-like"/>
    <property type="match status" value="1"/>
</dbReference>
<protein>
    <submittedName>
        <fullName evidence="2">CGNR zinc finger domain-containing protein</fullName>
    </submittedName>
</protein>
<dbReference type="Proteomes" id="UP001199469">
    <property type="component" value="Unassembled WGS sequence"/>
</dbReference>
<dbReference type="RefSeq" id="WP_230736474.1">
    <property type="nucleotide sequence ID" value="NZ_JAJNDB010000004.1"/>
</dbReference>
<dbReference type="InterPro" id="IPR021005">
    <property type="entry name" value="Znf_CGNR"/>
</dbReference>
<proteinExistence type="predicted"/>
<reference evidence="2 3" key="1">
    <citation type="submission" date="2021-11" db="EMBL/GenBank/DDBJ databases">
        <title>Draft genome sequence of Actinomycetospora sp. SF1 isolated from the rhizosphere soil.</title>
        <authorList>
            <person name="Duangmal K."/>
            <person name="Chantavorakit T."/>
        </authorList>
    </citation>
    <scope>NUCLEOTIDE SEQUENCE [LARGE SCALE GENOMIC DNA]</scope>
    <source>
        <strain evidence="2 3">TBRC 5722</strain>
    </source>
</reference>
<dbReference type="PANTHER" id="PTHR35525:SF3">
    <property type="entry name" value="BLL6575 PROTEIN"/>
    <property type="match status" value="1"/>
</dbReference>
<comment type="caution">
    <text evidence="2">The sequence shown here is derived from an EMBL/GenBank/DDBJ whole genome shotgun (WGS) entry which is preliminary data.</text>
</comment>
<keyword evidence="3" id="KW-1185">Reference proteome</keyword>